<proteinExistence type="inferred from homology"/>
<evidence type="ECO:0000313" key="9">
    <source>
        <dbReference type="EMBL" id="SQD92945.1"/>
    </source>
</evidence>
<dbReference type="Pfam" id="PF13382">
    <property type="entry name" value="Adenine_deam_C"/>
    <property type="match status" value="1"/>
</dbReference>
<dbReference type="EC" id="3.5.4.2" evidence="2 6"/>
<feature type="domain" description="Adenine deaminase C-terminal" evidence="8">
    <location>
        <begin position="423"/>
        <end position="586"/>
    </location>
</feature>
<feature type="domain" description="Amidohydrolase-related" evidence="7">
    <location>
        <begin position="79"/>
        <end position="367"/>
    </location>
</feature>
<dbReference type="NCBIfam" id="TIGR01178">
    <property type="entry name" value="ade"/>
    <property type="match status" value="1"/>
</dbReference>
<dbReference type="InterPro" id="IPR032466">
    <property type="entry name" value="Metal_Hydrolase"/>
</dbReference>
<evidence type="ECO:0000256" key="2">
    <source>
        <dbReference type="ARBA" id="ARBA00012782"/>
    </source>
</evidence>
<dbReference type="EMBL" id="LS483254">
    <property type="protein sequence ID" value="SQD92945.1"/>
    <property type="molecule type" value="Genomic_DNA"/>
</dbReference>
<dbReference type="CDD" id="cd01295">
    <property type="entry name" value="AdeC"/>
    <property type="match status" value="1"/>
</dbReference>
<accession>A0A2X3MLC6</accession>
<organism evidence="9 10">
    <name type="scientific">Candidatus Bipolaricaulis anaerobius</name>
    <dbReference type="NCBI Taxonomy" id="2026885"/>
    <lineage>
        <taxon>Bacteria</taxon>
        <taxon>Candidatus Bipolaricaulota</taxon>
        <taxon>Candidatus Bipolaricaulia</taxon>
        <taxon>Candidatus Bipolaricaulales</taxon>
        <taxon>Candidatus Bipolaricaulaceae</taxon>
        <taxon>Candidatus Bipolaricaulis</taxon>
    </lineage>
</organism>
<comment type="cofactor">
    <cofactor evidence="6">
        <name>Mn(2+)</name>
        <dbReference type="ChEBI" id="CHEBI:29035"/>
    </cofactor>
</comment>
<dbReference type="InterPro" id="IPR026912">
    <property type="entry name" value="Adenine_deam_C"/>
</dbReference>
<dbReference type="PANTHER" id="PTHR11113:SF2">
    <property type="entry name" value="ADENINE DEAMINASE"/>
    <property type="match status" value="1"/>
</dbReference>
<evidence type="ECO:0000256" key="3">
    <source>
        <dbReference type="ARBA" id="ARBA00022801"/>
    </source>
</evidence>
<dbReference type="Pfam" id="PF01979">
    <property type="entry name" value="Amidohydro_1"/>
    <property type="match status" value="1"/>
</dbReference>
<dbReference type="InterPro" id="IPR011059">
    <property type="entry name" value="Metal-dep_hydrolase_composite"/>
</dbReference>
<dbReference type="Gene3D" id="2.30.40.10">
    <property type="entry name" value="Urease, subunit C, domain 1"/>
    <property type="match status" value="1"/>
</dbReference>
<dbReference type="SUPFAM" id="SSF51556">
    <property type="entry name" value="Metallo-dependent hydrolases"/>
    <property type="match status" value="1"/>
</dbReference>
<dbReference type="InterPro" id="IPR006679">
    <property type="entry name" value="Adenine_deam"/>
</dbReference>
<comment type="catalytic activity">
    <reaction evidence="5 6">
        <text>adenine + H2O + H(+) = hypoxanthine + NH4(+)</text>
        <dbReference type="Rhea" id="RHEA:23688"/>
        <dbReference type="ChEBI" id="CHEBI:15377"/>
        <dbReference type="ChEBI" id="CHEBI:15378"/>
        <dbReference type="ChEBI" id="CHEBI:16708"/>
        <dbReference type="ChEBI" id="CHEBI:17368"/>
        <dbReference type="ChEBI" id="CHEBI:28938"/>
        <dbReference type="EC" id="3.5.4.2"/>
    </reaction>
</comment>
<dbReference type="KEGG" id="bana:BARAN1_0921"/>
<dbReference type="GO" id="GO:0000034">
    <property type="term" value="F:adenine deaminase activity"/>
    <property type="evidence" value="ECO:0007669"/>
    <property type="project" value="UniProtKB-UniRule"/>
</dbReference>
<evidence type="ECO:0000259" key="8">
    <source>
        <dbReference type="Pfam" id="PF13382"/>
    </source>
</evidence>
<sequence>MNGSRRPLHEVTRDLVAVAMGRRPADLVVRDGRWVNVHSGEILDHTDIAVVEGRIAYCGPNAKALIGPSTRVIPARGRYLVPGLLDAHVHIESSMLTVSEFARAVLPHGTTGVFADPHEIANVLGLRGVRLILDGAQGTPLRVYGQVPSCVPAAPGLETAGAALGPEEVAEALRWPEVVGLGEVMNYPGVVAGDEVVHAKIASALAAGKVVGGHYASPDLGPTFHAYAAGGPADCHEGTRPEDALARVRQGMRAILRQGSAWQDLLAGVRGVCEAGIDLRHVLLCTDDRHAETILSHGHMDEVVRLTIEAGIPPVVAIQMATLNTAEHFGVARDVGAIAPGRWADILLVPDLGRFSVDMVIAGGEVVDEGRTAVHPFASLPQPAWAKNTVRLARPLVAADFAVGAPDREVEVWAIEVIENQAPTRAVTMSLPVREGTVELVPDVAYAAVVERHQRSGRIGQGFVRGLGLAAGCALASTVAHDSHNLLVVGTDREAMARAGNQVAEEGGGVCLVRGEEVLAWIPLPIAGLLSTGSAEEVAQGMDALHEGLRRCGCTLTNAFMTLSLLALPVIPALRLTDQGLVDVESGSTIPLFREG</sequence>
<evidence type="ECO:0000313" key="10">
    <source>
        <dbReference type="Proteomes" id="UP000249818"/>
    </source>
</evidence>
<reference evidence="10" key="1">
    <citation type="submission" date="2018-05" db="EMBL/GenBank/DDBJ databases">
        <authorList>
            <person name="Hao L."/>
        </authorList>
    </citation>
    <scope>NUCLEOTIDE SEQUENCE [LARGE SCALE GENOMIC DNA]</scope>
</reference>
<dbReference type="Gene3D" id="3.20.20.140">
    <property type="entry name" value="Metal-dependent hydrolases"/>
    <property type="match status" value="1"/>
</dbReference>
<dbReference type="GO" id="GO:0006146">
    <property type="term" value="P:adenine catabolic process"/>
    <property type="evidence" value="ECO:0007669"/>
    <property type="project" value="InterPro"/>
</dbReference>
<dbReference type="HAMAP" id="MF_01518">
    <property type="entry name" value="Adenine_deamin"/>
    <property type="match status" value="1"/>
</dbReference>
<dbReference type="InterPro" id="IPR006680">
    <property type="entry name" value="Amidohydro-rel"/>
</dbReference>
<evidence type="ECO:0000256" key="1">
    <source>
        <dbReference type="ARBA" id="ARBA00006773"/>
    </source>
</evidence>
<dbReference type="OrthoDB" id="9766983at2"/>
<evidence type="ECO:0000256" key="4">
    <source>
        <dbReference type="ARBA" id="ARBA00023211"/>
    </source>
</evidence>
<dbReference type="Proteomes" id="UP000249818">
    <property type="component" value="Chromosome BARAN1"/>
</dbReference>
<dbReference type="AlphaFoldDB" id="A0A2X3MLC6"/>
<evidence type="ECO:0000256" key="6">
    <source>
        <dbReference type="HAMAP-Rule" id="MF_01518"/>
    </source>
</evidence>
<keyword evidence="10" id="KW-1185">Reference proteome</keyword>
<keyword evidence="3 6" id="KW-0378">Hydrolase</keyword>
<evidence type="ECO:0000259" key="7">
    <source>
        <dbReference type="Pfam" id="PF01979"/>
    </source>
</evidence>
<dbReference type="SUPFAM" id="SSF51338">
    <property type="entry name" value="Composite domain of metallo-dependent hydrolases"/>
    <property type="match status" value="1"/>
</dbReference>
<dbReference type="PANTHER" id="PTHR11113">
    <property type="entry name" value="N-ACETYLGLUCOSAMINE-6-PHOSPHATE DEACETYLASE"/>
    <property type="match status" value="1"/>
</dbReference>
<comment type="similarity">
    <text evidence="1 6">Belongs to the metallo-dependent hydrolases superfamily. Adenine deaminase family.</text>
</comment>
<evidence type="ECO:0000256" key="5">
    <source>
        <dbReference type="ARBA" id="ARBA00047720"/>
    </source>
</evidence>
<gene>
    <name evidence="6 9" type="primary">ade</name>
    <name evidence="9" type="ORF">BARAN1_0921</name>
</gene>
<keyword evidence="4 6" id="KW-0464">Manganese</keyword>
<protein>
    <recommendedName>
        <fullName evidence="2 6">Adenine deaminase</fullName>
        <shortName evidence="6">Adenase</shortName>
        <shortName evidence="6">Adenine aminase</shortName>
        <ecNumber evidence="2 6">3.5.4.2</ecNumber>
    </recommendedName>
</protein>
<name>A0A2X3MLC6_9BACT</name>